<sequence>MLLSESIFFSSSQL</sequence>
<dbReference type="EMBL" id="GGEC01068046">
    <property type="protein sequence ID" value="MBX48530.1"/>
    <property type="molecule type" value="Transcribed_RNA"/>
</dbReference>
<evidence type="ECO:0000313" key="1">
    <source>
        <dbReference type="EMBL" id="MBX48530.1"/>
    </source>
</evidence>
<accession>A0A2P2P1E0</accession>
<organism evidence="1">
    <name type="scientific">Rhizophora mucronata</name>
    <name type="common">Asiatic mangrove</name>
    <dbReference type="NCBI Taxonomy" id="61149"/>
    <lineage>
        <taxon>Eukaryota</taxon>
        <taxon>Viridiplantae</taxon>
        <taxon>Streptophyta</taxon>
        <taxon>Embryophyta</taxon>
        <taxon>Tracheophyta</taxon>
        <taxon>Spermatophyta</taxon>
        <taxon>Magnoliopsida</taxon>
        <taxon>eudicotyledons</taxon>
        <taxon>Gunneridae</taxon>
        <taxon>Pentapetalae</taxon>
        <taxon>rosids</taxon>
        <taxon>fabids</taxon>
        <taxon>Malpighiales</taxon>
        <taxon>Rhizophoraceae</taxon>
        <taxon>Rhizophora</taxon>
    </lineage>
</organism>
<name>A0A2P2P1E0_RHIMU</name>
<reference evidence="1" key="1">
    <citation type="submission" date="2018-02" db="EMBL/GenBank/DDBJ databases">
        <title>Rhizophora mucronata_Transcriptome.</title>
        <authorList>
            <person name="Meera S.P."/>
            <person name="Sreeshan A."/>
            <person name="Augustine A."/>
        </authorList>
    </citation>
    <scope>NUCLEOTIDE SEQUENCE</scope>
    <source>
        <tissue evidence="1">Leaf</tissue>
    </source>
</reference>
<protein>
    <submittedName>
        <fullName evidence="1">Uncharacterized protein</fullName>
    </submittedName>
</protein>
<proteinExistence type="predicted"/>